<evidence type="ECO:0000256" key="1">
    <source>
        <dbReference type="ARBA" id="ARBA00004496"/>
    </source>
</evidence>
<protein>
    <submittedName>
        <fullName evidence="3">E3 ubiquitin-protein ligase TTC3</fullName>
    </submittedName>
</protein>
<evidence type="ECO:0000256" key="2">
    <source>
        <dbReference type="ARBA" id="ARBA00022490"/>
    </source>
</evidence>
<dbReference type="Gene3D" id="1.25.40.10">
    <property type="entry name" value="Tetratricopeptide repeat domain"/>
    <property type="match status" value="1"/>
</dbReference>
<dbReference type="AlphaFoldDB" id="A0AAD4NHF1"/>
<evidence type="ECO:0000313" key="3">
    <source>
        <dbReference type="EMBL" id="KAI1729551.1"/>
    </source>
</evidence>
<dbReference type="GO" id="GO:0051879">
    <property type="term" value="F:Hsp90 protein binding"/>
    <property type="evidence" value="ECO:0007669"/>
    <property type="project" value="TreeGrafter"/>
</dbReference>
<dbReference type="InterPro" id="IPR011990">
    <property type="entry name" value="TPR-like_helical_dom_sf"/>
</dbReference>
<sequence length="362" mass="41408">MTDKENSANKDLRIQGNEQFNQGNFDAAIGLYTRSLQEEGNSTLTYSNRAFAYLKTGRRITEMSKARYRKVLALKALGRSDEALKQAQSCKELMANCIELQNIIHELHASMNYSNMPKNRKMKRIAELSIGPTVFDPRNPISVKFADGGTRKMHSAHELEQALSSCNYKLLRVNFTGVLFDENFLRILRTVNPTLWTGMFRISNCDFSRMSKEEILVVFRNVLRPECVTFTDNRGLTSEIFNQAIRDCLLECSLAILNDDADVLLNANDLLEFLHRRKNPNGTSILTVRREFVEGGLQAFVEKIVERFKSSTKRASFQLNIQSDVTLLTDRSMRNPETKEVLIEQKMSVGAFVQTSLIRRRQ</sequence>
<proteinExistence type="predicted"/>
<dbReference type="SUPFAM" id="SSF48452">
    <property type="entry name" value="TPR-like"/>
    <property type="match status" value="1"/>
</dbReference>
<keyword evidence="2" id="KW-0963">Cytoplasm</keyword>
<comment type="caution">
    <text evidence="3">The sequence shown here is derived from an EMBL/GenBank/DDBJ whole genome shotgun (WGS) entry which is preliminary data.</text>
</comment>
<accession>A0AAD4NHF1</accession>
<evidence type="ECO:0000313" key="4">
    <source>
        <dbReference type="Proteomes" id="UP001201812"/>
    </source>
</evidence>
<dbReference type="PANTHER" id="PTHR45994">
    <property type="entry name" value="FI21225P1"/>
    <property type="match status" value="1"/>
</dbReference>
<dbReference type="GO" id="GO:0005737">
    <property type="term" value="C:cytoplasm"/>
    <property type="evidence" value="ECO:0007669"/>
    <property type="project" value="UniProtKB-SubCell"/>
</dbReference>
<dbReference type="EMBL" id="JAKKPZ010000001">
    <property type="protein sequence ID" value="KAI1729551.1"/>
    <property type="molecule type" value="Genomic_DNA"/>
</dbReference>
<keyword evidence="4" id="KW-1185">Reference proteome</keyword>
<dbReference type="Proteomes" id="UP001201812">
    <property type="component" value="Unassembled WGS sequence"/>
</dbReference>
<reference evidence="3" key="1">
    <citation type="submission" date="2022-01" db="EMBL/GenBank/DDBJ databases">
        <title>Genome Sequence Resource for Two Populations of Ditylenchus destructor, the Migratory Endoparasitic Phytonematode.</title>
        <authorList>
            <person name="Zhang H."/>
            <person name="Lin R."/>
            <person name="Xie B."/>
        </authorList>
    </citation>
    <scope>NUCLEOTIDE SEQUENCE</scope>
    <source>
        <strain evidence="3">BazhouSP</strain>
    </source>
</reference>
<dbReference type="PANTHER" id="PTHR45994:SF1">
    <property type="entry name" value="FI21225P1"/>
    <property type="match status" value="1"/>
</dbReference>
<name>A0AAD4NHF1_9BILA</name>
<organism evidence="3 4">
    <name type="scientific">Ditylenchus destructor</name>
    <dbReference type="NCBI Taxonomy" id="166010"/>
    <lineage>
        <taxon>Eukaryota</taxon>
        <taxon>Metazoa</taxon>
        <taxon>Ecdysozoa</taxon>
        <taxon>Nematoda</taxon>
        <taxon>Chromadorea</taxon>
        <taxon>Rhabditida</taxon>
        <taxon>Tylenchina</taxon>
        <taxon>Tylenchomorpha</taxon>
        <taxon>Sphaerularioidea</taxon>
        <taxon>Anguinidae</taxon>
        <taxon>Anguininae</taxon>
        <taxon>Ditylenchus</taxon>
    </lineage>
</organism>
<gene>
    <name evidence="3" type="ORF">DdX_01798</name>
</gene>
<comment type="subcellular location">
    <subcellularLocation>
        <location evidence="1">Cytoplasm</location>
    </subcellularLocation>
</comment>